<protein>
    <recommendedName>
        <fullName evidence="3">PTS system mannose/fructose/sorbose family transporter subunit IID</fullName>
    </recommendedName>
</protein>
<sequence length="266" mass="30300">MKQTEQEREHMEKRISFGAKVSILLRSLFIQAGWNYKGMISMGFGFALAPLARMLYKNDPAAYNAFLRRHLGFFNAHPYFASYALGAIVRLEEDIAAGKVSVDQEEHFKNALIGPLGALGDQLFWGVIRPAVFAFGVLGYYLYDDIKDQLTILLLLFILYNLPHLYIRIHGFWRGYRDGYKVCRILKMENFRFIKRAYMGLGLFCVGILAGLNAPFPPHVLPMEFLIFIVSIVTAAYLKVLKARTYFAMTIPILIALLLELITGNL</sequence>
<keyword evidence="1" id="KW-1133">Transmembrane helix</keyword>
<evidence type="ECO:0000313" key="2">
    <source>
        <dbReference type="EMBL" id="HHM02272.1"/>
    </source>
</evidence>
<dbReference type="PROSITE" id="PS51108">
    <property type="entry name" value="PTS_EIID"/>
    <property type="match status" value="1"/>
</dbReference>
<organism evidence="2">
    <name type="scientific">Caldithrix abyssi</name>
    <dbReference type="NCBI Taxonomy" id="187145"/>
    <lineage>
        <taxon>Bacteria</taxon>
        <taxon>Pseudomonadati</taxon>
        <taxon>Calditrichota</taxon>
        <taxon>Calditrichia</taxon>
        <taxon>Calditrichales</taxon>
        <taxon>Calditrichaceae</taxon>
        <taxon>Caldithrix</taxon>
    </lineage>
</organism>
<dbReference type="InterPro" id="IPR050303">
    <property type="entry name" value="GatZ_KbaZ_carbometab"/>
</dbReference>
<dbReference type="PANTHER" id="PTHR32502">
    <property type="entry name" value="N-ACETYLGALACTOSAMINE PERMEASE II COMPONENT-RELATED"/>
    <property type="match status" value="1"/>
</dbReference>
<dbReference type="PANTHER" id="PTHR32502:SF23">
    <property type="entry name" value="TRANSPORT PROTEIN, PTS SYSTEM"/>
    <property type="match status" value="1"/>
</dbReference>
<proteinExistence type="predicted"/>
<accession>A0A7V5VEQ5</accession>
<gene>
    <name evidence="2" type="ORF">ENJ15_04610</name>
</gene>
<dbReference type="InterPro" id="IPR004704">
    <property type="entry name" value="PTS_IID_man"/>
</dbReference>
<keyword evidence="1" id="KW-0472">Membrane</keyword>
<feature type="transmembrane region" description="Helical" evidence="1">
    <location>
        <begin position="220"/>
        <end position="238"/>
    </location>
</feature>
<name>A0A7V5VEQ5_CALAY</name>
<dbReference type="GO" id="GO:0009401">
    <property type="term" value="P:phosphoenolpyruvate-dependent sugar phosphotransferase system"/>
    <property type="evidence" value="ECO:0007669"/>
    <property type="project" value="InterPro"/>
</dbReference>
<feature type="transmembrane region" description="Helical" evidence="1">
    <location>
        <begin position="149"/>
        <end position="167"/>
    </location>
</feature>
<dbReference type="Pfam" id="PF03613">
    <property type="entry name" value="EIID-AGA"/>
    <property type="match status" value="1"/>
</dbReference>
<feature type="transmembrane region" description="Helical" evidence="1">
    <location>
        <begin position="197"/>
        <end position="214"/>
    </location>
</feature>
<dbReference type="GO" id="GO:0005886">
    <property type="term" value="C:plasma membrane"/>
    <property type="evidence" value="ECO:0007669"/>
    <property type="project" value="TreeGrafter"/>
</dbReference>
<evidence type="ECO:0008006" key="3">
    <source>
        <dbReference type="Google" id="ProtNLM"/>
    </source>
</evidence>
<feature type="transmembrane region" description="Helical" evidence="1">
    <location>
        <begin position="40"/>
        <end position="56"/>
    </location>
</feature>
<feature type="transmembrane region" description="Helical" evidence="1">
    <location>
        <begin position="245"/>
        <end position="263"/>
    </location>
</feature>
<keyword evidence="1" id="KW-0812">Transmembrane</keyword>
<comment type="caution">
    <text evidence="2">The sequence shown here is derived from an EMBL/GenBank/DDBJ whole genome shotgun (WGS) entry which is preliminary data.</text>
</comment>
<dbReference type="AlphaFoldDB" id="A0A7V5VEQ5"/>
<evidence type="ECO:0000256" key="1">
    <source>
        <dbReference type="SAM" id="Phobius"/>
    </source>
</evidence>
<dbReference type="EMBL" id="DRLI01000172">
    <property type="protein sequence ID" value="HHM02272.1"/>
    <property type="molecule type" value="Genomic_DNA"/>
</dbReference>
<dbReference type="Proteomes" id="UP000885771">
    <property type="component" value="Unassembled WGS sequence"/>
</dbReference>
<reference evidence="2" key="1">
    <citation type="journal article" date="2020" name="mSystems">
        <title>Genome- and Community-Level Interaction Insights into Carbon Utilization and Element Cycling Functions of Hydrothermarchaeota in Hydrothermal Sediment.</title>
        <authorList>
            <person name="Zhou Z."/>
            <person name="Liu Y."/>
            <person name="Xu W."/>
            <person name="Pan J."/>
            <person name="Luo Z.H."/>
            <person name="Li M."/>
        </authorList>
    </citation>
    <scope>NUCLEOTIDE SEQUENCE [LARGE SCALE GENOMIC DNA]</scope>
    <source>
        <strain evidence="2">HyVt-460</strain>
    </source>
</reference>